<dbReference type="EnsemblMetazoa" id="Aqu2.1.36874_001">
    <property type="protein sequence ID" value="Aqu2.1.36874_001"/>
    <property type="gene ID" value="Aqu2.1.36874"/>
</dbReference>
<dbReference type="SMART" id="SM00298">
    <property type="entry name" value="CHROMO"/>
    <property type="match status" value="1"/>
</dbReference>
<dbReference type="PROSITE" id="PS50013">
    <property type="entry name" value="CHROMO_2"/>
    <property type="match status" value="1"/>
</dbReference>
<protein>
    <recommendedName>
        <fullName evidence="1">Chromo domain-containing protein</fullName>
    </recommendedName>
</protein>
<evidence type="ECO:0000313" key="2">
    <source>
        <dbReference type="EnsemblMetazoa" id="Aqu2.1.36874_001"/>
    </source>
</evidence>
<sequence>MACSCAFGKRKGYYSSLLQEKVDDSTNNAQNMANGFDDDLFEVEKLVEKKMVKGRSYHLVLWKDYSKEEATWIDSCNIREEAIRMYNEPSPPTRVVLDSVSDLKAAIHSSLLAGLLKRCHITIPFPRYSKGNKVAKKPGRLYRRDIHRIQ</sequence>
<dbReference type="OrthoDB" id="1918685at2759"/>
<dbReference type="InterPro" id="IPR023780">
    <property type="entry name" value="Chromo_domain"/>
</dbReference>
<dbReference type="Pfam" id="PF00385">
    <property type="entry name" value="Chromo"/>
    <property type="match status" value="1"/>
</dbReference>
<dbReference type="InParanoid" id="A0A1X7VAV0"/>
<dbReference type="SUPFAM" id="SSF54160">
    <property type="entry name" value="Chromo domain-like"/>
    <property type="match status" value="1"/>
</dbReference>
<evidence type="ECO:0000259" key="1">
    <source>
        <dbReference type="PROSITE" id="PS50013"/>
    </source>
</evidence>
<proteinExistence type="predicted"/>
<name>A0A1X7VAV0_AMPQE</name>
<dbReference type="InterPro" id="IPR016197">
    <property type="entry name" value="Chromo-like_dom_sf"/>
</dbReference>
<reference evidence="2" key="1">
    <citation type="submission" date="2017-05" db="UniProtKB">
        <authorList>
            <consortium name="EnsemblMetazoa"/>
        </authorList>
    </citation>
    <scope>IDENTIFICATION</scope>
</reference>
<accession>A0A1X7VAV0</accession>
<dbReference type="AlphaFoldDB" id="A0A1X7VAV0"/>
<dbReference type="Gene3D" id="2.40.50.40">
    <property type="match status" value="1"/>
</dbReference>
<organism evidence="2">
    <name type="scientific">Amphimedon queenslandica</name>
    <name type="common">Sponge</name>
    <dbReference type="NCBI Taxonomy" id="400682"/>
    <lineage>
        <taxon>Eukaryota</taxon>
        <taxon>Metazoa</taxon>
        <taxon>Porifera</taxon>
        <taxon>Demospongiae</taxon>
        <taxon>Heteroscleromorpha</taxon>
        <taxon>Haplosclerida</taxon>
        <taxon>Niphatidae</taxon>
        <taxon>Amphimedon</taxon>
    </lineage>
</organism>
<dbReference type="CDD" id="cd00024">
    <property type="entry name" value="CD_CSD"/>
    <property type="match status" value="1"/>
</dbReference>
<feature type="domain" description="Chromo" evidence="1">
    <location>
        <begin position="41"/>
        <end position="88"/>
    </location>
</feature>
<dbReference type="InterPro" id="IPR000953">
    <property type="entry name" value="Chromo/chromo_shadow_dom"/>
</dbReference>